<keyword evidence="6" id="KW-0997">Cell inner membrane</keyword>
<evidence type="ECO:0000256" key="13">
    <source>
        <dbReference type="ARBA" id="ARBA00030948"/>
    </source>
</evidence>
<protein>
    <recommendedName>
        <fullName evidence="4">Lipase chaperone</fullName>
    </recommendedName>
    <alternativeName>
        <fullName evidence="15">Lipase foldase</fullName>
    </alternativeName>
    <alternativeName>
        <fullName evidence="13">Lipase helper protein</fullName>
    </alternativeName>
    <alternativeName>
        <fullName evidence="14">Lipase modulator</fullName>
    </alternativeName>
</protein>
<evidence type="ECO:0000256" key="4">
    <source>
        <dbReference type="ARBA" id="ARBA00019692"/>
    </source>
</evidence>
<dbReference type="EMBL" id="AUSV01000134">
    <property type="protein sequence ID" value="ESP90770.1"/>
    <property type="molecule type" value="Genomic_DNA"/>
</dbReference>
<dbReference type="RefSeq" id="WP_023402127.1">
    <property type="nucleotide sequence ID" value="NZ_AUSV01000134.1"/>
</dbReference>
<dbReference type="InterPro" id="IPR004961">
    <property type="entry name" value="Lipase_chaperone"/>
</dbReference>
<evidence type="ECO:0000256" key="15">
    <source>
        <dbReference type="ARBA" id="ARBA00033028"/>
    </source>
</evidence>
<evidence type="ECO:0000256" key="6">
    <source>
        <dbReference type="ARBA" id="ARBA00022519"/>
    </source>
</evidence>
<comment type="function">
    <text evidence="1">May be involved in the folding of the extracellular lipase during its passage through the periplasm.</text>
</comment>
<evidence type="ECO:0000256" key="10">
    <source>
        <dbReference type="ARBA" id="ARBA00023098"/>
    </source>
</evidence>
<sequence>MTRTHLFILSCASVGGVLLYLTLDTVKPIPSYHFAIEQIGTTSKPAKYEVAHTPPPPSAPCGAVSKAHKHLLDDWILALQSQQQLDNWRQSLKALPHCLQDIAHSYMLYKQALAHVDENLTIAERFDVLSSLQTQYFPQPVATAWFSEENNWHAHALTRWHILSDKSLSKNDRDALLSAHISQLPQKQRHTIEAAQAFLQLRQHWQSMDYNDFSASFGNDAAQRLVQAQQDQKKWQLRVDNYILKYKSIKETTPVALQSQRLDTLKQSLFNVHEQKRLNVVMAKESLY</sequence>
<dbReference type="GO" id="GO:0005886">
    <property type="term" value="C:plasma membrane"/>
    <property type="evidence" value="ECO:0007669"/>
    <property type="project" value="UniProtKB-SubCell"/>
</dbReference>
<keyword evidence="12" id="KW-0143">Chaperone</keyword>
<gene>
    <name evidence="16" type="ORF">PL2TA16_01874</name>
</gene>
<dbReference type="Pfam" id="PF03280">
    <property type="entry name" value="Lipase_chap"/>
    <property type="match status" value="1"/>
</dbReference>
<keyword evidence="8" id="KW-0442">Lipid degradation</keyword>
<evidence type="ECO:0000256" key="5">
    <source>
        <dbReference type="ARBA" id="ARBA00022475"/>
    </source>
</evidence>
<keyword evidence="7" id="KW-0812">Transmembrane</keyword>
<keyword evidence="5" id="KW-1003">Cell membrane</keyword>
<dbReference type="GO" id="GO:0006457">
    <property type="term" value="P:protein folding"/>
    <property type="evidence" value="ECO:0007669"/>
    <property type="project" value="InterPro"/>
</dbReference>
<evidence type="ECO:0000313" key="17">
    <source>
        <dbReference type="Proteomes" id="UP000017820"/>
    </source>
</evidence>
<dbReference type="Proteomes" id="UP000017820">
    <property type="component" value="Unassembled WGS sequence"/>
</dbReference>
<reference evidence="16 17" key="1">
    <citation type="submission" date="2013-07" db="EMBL/GenBank/DDBJ databases">
        <title>Draft genome sequence of Pseudoalteromonas luteoviolacea 2ta16.</title>
        <authorList>
            <person name="Allen E.E."/>
            <person name="Azam F."/>
            <person name="Podell S."/>
        </authorList>
    </citation>
    <scope>NUCLEOTIDE SEQUENCE [LARGE SCALE GENOMIC DNA]</scope>
    <source>
        <strain evidence="16 17">2ta16</strain>
    </source>
</reference>
<evidence type="ECO:0000256" key="1">
    <source>
        <dbReference type="ARBA" id="ARBA00003280"/>
    </source>
</evidence>
<keyword evidence="11" id="KW-0472">Membrane</keyword>
<keyword evidence="9" id="KW-1133">Transmembrane helix</keyword>
<evidence type="ECO:0000256" key="11">
    <source>
        <dbReference type="ARBA" id="ARBA00023136"/>
    </source>
</evidence>
<dbReference type="GO" id="GO:0016042">
    <property type="term" value="P:lipid catabolic process"/>
    <property type="evidence" value="ECO:0007669"/>
    <property type="project" value="UniProtKB-KW"/>
</dbReference>
<keyword evidence="10" id="KW-0443">Lipid metabolism</keyword>
<organism evidence="16 17">
    <name type="scientific">Pseudoalteromonas luteoviolacea (strain 2ta16)</name>
    <dbReference type="NCBI Taxonomy" id="1353533"/>
    <lineage>
        <taxon>Bacteria</taxon>
        <taxon>Pseudomonadati</taxon>
        <taxon>Pseudomonadota</taxon>
        <taxon>Gammaproteobacteria</taxon>
        <taxon>Alteromonadales</taxon>
        <taxon>Pseudoalteromonadaceae</taxon>
        <taxon>Pseudoalteromonas</taxon>
    </lineage>
</organism>
<evidence type="ECO:0000256" key="3">
    <source>
        <dbReference type="ARBA" id="ARBA00010358"/>
    </source>
</evidence>
<dbReference type="SUPFAM" id="SSF158855">
    <property type="entry name" value="Lipase chaperone-like"/>
    <property type="match status" value="1"/>
</dbReference>
<evidence type="ECO:0000256" key="8">
    <source>
        <dbReference type="ARBA" id="ARBA00022963"/>
    </source>
</evidence>
<evidence type="ECO:0000256" key="7">
    <source>
        <dbReference type="ARBA" id="ARBA00022692"/>
    </source>
</evidence>
<evidence type="ECO:0000256" key="14">
    <source>
        <dbReference type="ARBA" id="ARBA00031542"/>
    </source>
</evidence>
<name>V4HIY8_PSEL2</name>
<evidence type="ECO:0000313" key="16">
    <source>
        <dbReference type="EMBL" id="ESP90770.1"/>
    </source>
</evidence>
<proteinExistence type="inferred from homology"/>
<accession>V4HIY8</accession>
<evidence type="ECO:0000256" key="2">
    <source>
        <dbReference type="ARBA" id="ARBA00004383"/>
    </source>
</evidence>
<comment type="similarity">
    <text evidence="3">Belongs to the lipase chaperone family.</text>
</comment>
<comment type="subcellular location">
    <subcellularLocation>
        <location evidence="2">Cell inner membrane</location>
        <topology evidence="2">Single-pass membrane protein</topology>
        <orientation evidence="2">Periplasmic side</orientation>
    </subcellularLocation>
</comment>
<dbReference type="GO" id="GO:0051082">
    <property type="term" value="F:unfolded protein binding"/>
    <property type="evidence" value="ECO:0007669"/>
    <property type="project" value="InterPro"/>
</dbReference>
<evidence type="ECO:0000256" key="12">
    <source>
        <dbReference type="ARBA" id="ARBA00023186"/>
    </source>
</evidence>
<comment type="caution">
    <text evidence="16">The sequence shown here is derived from an EMBL/GenBank/DDBJ whole genome shotgun (WGS) entry which is preliminary data.</text>
</comment>
<dbReference type="PATRIC" id="fig|1353533.3.peg.5315"/>
<evidence type="ECO:0000256" key="9">
    <source>
        <dbReference type="ARBA" id="ARBA00022989"/>
    </source>
</evidence>
<dbReference type="AlphaFoldDB" id="V4HIY8"/>